<evidence type="ECO:0000256" key="2">
    <source>
        <dbReference type="SAM" id="Phobius"/>
    </source>
</evidence>
<dbReference type="Proteomes" id="UP000596932">
    <property type="component" value="Unassembled WGS sequence"/>
</dbReference>
<feature type="region of interest" description="Disordered" evidence="1">
    <location>
        <begin position="53"/>
        <end position="79"/>
    </location>
</feature>
<protein>
    <submittedName>
        <fullName evidence="3">Uncharacterized protein</fullName>
    </submittedName>
</protein>
<name>A0A931GDI4_9PSED</name>
<evidence type="ECO:0000256" key="1">
    <source>
        <dbReference type="SAM" id="MobiDB-lite"/>
    </source>
</evidence>
<evidence type="ECO:0000313" key="4">
    <source>
        <dbReference type="Proteomes" id="UP000596932"/>
    </source>
</evidence>
<feature type="compositionally biased region" description="Basic and acidic residues" evidence="1">
    <location>
        <begin position="68"/>
        <end position="79"/>
    </location>
</feature>
<keyword evidence="4" id="KW-1185">Reference proteome</keyword>
<accession>A0A931GDI4</accession>
<proteinExistence type="predicted"/>
<keyword evidence="2" id="KW-1133">Transmembrane helix</keyword>
<dbReference type="RefSeq" id="WP_196476668.1">
    <property type="nucleotide sequence ID" value="NZ_JACFYX020000019.1"/>
</dbReference>
<gene>
    <name evidence="3" type="ORF">H3221_21425</name>
</gene>
<comment type="caution">
    <text evidence="3">The sequence shown here is derived from an EMBL/GenBank/DDBJ whole genome shotgun (WGS) entry which is preliminary data.</text>
</comment>
<dbReference type="AlphaFoldDB" id="A0A931GDI4"/>
<evidence type="ECO:0000313" key="3">
    <source>
        <dbReference type="EMBL" id="MBG0837684.1"/>
    </source>
</evidence>
<organism evidence="3 4">
    <name type="scientific">Pseudomonas chaetocerotis</name>
    <dbReference type="NCBI Taxonomy" id="2758695"/>
    <lineage>
        <taxon>Bacteria</taxon>
        <taxon>Pseudomonadati</taxon>
        <taxon>Pseudomonadota</taxon>
        <taxon>Gammaproteobacteria</taxon>
        <taxon>Pseudomonadales</taxon>
        <taxon>Pseudomonadaceae</taxon>
        <taxon>Pseudomonas</taxon>
    </lineage>
</organism>
<feature type="transmembrane region" description="Helical" evidence="2">
    <location>
        <begin position="404"/>
        <end position="423"/>
    </location>
</feature>
<reference evidence="3" key="1">
    <citation type="submission" date="2020-07" db="EMBL/GenBank/DDBJ databases">
        <title>Pseudomonas chaetoceroseae sp. nov., a new member of the Pseudomonas oleovorans group isolated from a culture of Chaetoceros calcitrans.</title>
        <authorList>
            <person name="Girard L."/>
            <person name="Lood C."/>
            <person name="De Mot R."/>
            <person name="Baudart J."/>
        </authorList>
    </citation>
    <scope>NUCLEOTIDE SEQUENCE</scope>
    <source>
        <strain evidence="3">536</strain>
    </source>
</reference>
<keyword evidence="2" id="KW-0812">Transmembrane</keyword>
<keyword evidence="2" id="KW-0472">Membrane</keyword>
<sequence>MERTLVEMREERLQKLFSDCQQQVISQIIGPFGLSMAMFEDRNGGNVTTVHNFGREPDAGDGSNSYVAERDQASYSKSREEYSANKKKLGSIPASTIEKVETASGGIDGYTNKELAPSTSTTDRQYDADIDHVNSKKSVWKNKAAHLAFETGTDLDRMKEVVHSKENLVVTDKSLNRSKGEHSLEDFAQTTNDGVTNADRFELDQESCATAQSRADQHLNSSINKDLLRKQGTELLQTGGKQAALMGLRQSLGLLLTELVNGLFNEFKVLIKAGVEAGKTLFEEIKERLQRVIASVVKKIPAAASQAFQGGVSGFMSNLITFLINNFLSTAKRFVTIIREGLLGLVKAFKMIMFPPKGMTSSEALQEGLKVLTAVVVTSVGFLLQESVATFLKTLPFLIPVADAVSGVLIGIMTGLLSAFLAYQLDNLFERYRYAYDEKLLDSIAADAKLSDKFASDMVSQAEASLAAIAKYAESIKSYQRTGETLAAAGMASQATAFSLDHVVSSAEAQVEETKEAISYLDETEAMLDDFLNKR</sequence>
<dbReference type="EMBL" id="JACFYX010000025">
    <property type="protein sequence ID" value="MBG0837684.1"/>
    <property type="molecule type" value="Genomic_DNA"/>
</dbReference>